<name>A0A430AH78_9ENTE</name>
<dbReference type="EMBL" id="NGJZ01000002">
    <property type="protein sequence ID" value="RSU07282.1"/>
    <property type="molecule type" value="Genomic_DNA"/>
</dbReference>
<proteinExistence type="predicted"/>
<keyword evidence="2" id="KW-1185">Reference proteome</keyword>
<dbReference type="Proteomes" id="UP000288669">
    <property type="component" value="Unassembled WGS sequence"/>
</dbReference>
<protein>
    <submittedName>
        <fullName evidence="1">Uncharacterized protein</fullName>
    </submittedName>
</protein>
<reference evidence="1 2" key="1">
    <citation type="submission" date="2017-05" db="EMBL/GenBank/DDBJ databases">
        <title>Vagococcus spp. assemblies.</title>
        <authorList>
            <person name="Gulvik C.A."/>
        </authorList>
    </citation>
    <scope>NUCLEOTIDE SEQUENCE [LARGE SCALE GENOMIC DNA]</scope>
    <source>
        <strain evidence="1 2">DSM 24756</strain>
    </source>
</reference>
<accession>A0A430AH78</accession>
<dbReference type="RefSeq" id="WP_126825155.1">
    <property type="nucleotide sequence ID" value="NZ_JBHLWU010000002.1"/>
</dbReference>
<gene>
    <name evidence="1" type="ORF">CBF30_08500</name>
</gene>
<dbReference type="AlphaFoldDB" id="A0A430AH78"/>
<comment type="caution">
    <text evidence="1">The sequence shown here is derived from an EMBL/GenBank/DDBJ whole genome shotgun (WGS) entry which is preliminary data.</text>
</comment>
<evidence type="ECO:0000313" key="1">
    <source>
        <dbReference type="EMBL" id="RSU07282.1"/>
    </source>
</evidence>
<sequence>MNVEEIKELSKKVNQVTRNMEIMVSYMDLLSMLVSNKQENIQDKGMVLYLALKKDGMLQLLQNQLESMIDTSNEADNFIYKVAEKLETKKIVANHGGKLNGK</sequence>
<evidence type="ECO:0000313" key="2">
    <source>
        <dbReference type="Proteomes" id="UP000288669"/>
    </source>
</evidence>
<organism evidence="1 2">
    <name type="scientific">Vagococcus entomophilus</name>
    <dbReference type="NCBI Taxonomy" id="1160095"/>
    <lineage>
        <taxon>Bacteria</taxon>
        <taxon>Bacillati</taxon>
        <taxon>Bacillota</taxon>
        <taxon>Bacilli</taxon>
        <taxon>Lactobacillales</taxon>
        <taxon>Enterococcaceae</taxon>
        <taxon>Vagococcus</taxon>
    </lineage>
</organism>